<keyword evidence="15" id="KW-1185">Reference proteome</keyword>
<evidence type="ECO:0000256" key="9">
    <source>
        <dbReference type="ARBA" id="ARBA00023316"/>
    </source>
</evidence>
<dbReference type="InterPro" id="IPR036950">
    <property type="entry name" value="PBP_transglycosylase"/>
</dbReference>
<keyword evidence="8 12" id="KW-0472">Membrane</keyword>
<evidence type="ECO:0000256" key="2">
    <source>
        <dbReference type="ARBA" id="ARBA00004752"/>
    </source>
</evidence>
<evidence type="ECO:0000256" key="11">
    <source>
        <dbReference type="ARBA" id="ARBA00049902"/>
    </source>
</evidence>
<dbReference type="SUPFAM" id="SSF53955">
    <property type="entry name" value="Lysozyme-like"/>
    <property type="match status" value="1"/>
</dbReference>
<comment type="catalytic activity">
    <reaction evidence="11">
        <text>[GlcNAc-(1-&gt;4)-Mur2Ac(oyl-L-Ala-gamma-D-Glu-L-Lys-D-Ala-D-Ala)](n)-di-trans,octa-cis-undecaprenyl diphosphate + beta-D-GlcNAc-(1-&gt;4)-Mur2Ac(oyl-L-Ala-gamma-D-Glu-L-Lys-D-Ala-D-Ala)-di-trans,octa-cis-undecaprenyl diphosphate = [GlcNAc-(1-&gt;4)-Mur2Ac(oyl-L-Ala-gamma-D-Glu-L-Lys-D-Ala-D-Ala)](n+1)-di-trans,octa-cis-undecaprenyl diphosphate + di-trans,octa-cis-undecaprenyl diphosphate + H(+)</text>
        <dbReference type="Rhea" id="RHEA:23708"/>
        <dbReference type="Rhea" id="RHEA-COMP:9602"/>
        <dbReference type="Rhea" id="RHEA-COMP:9603"/>
        <dbReference type="ChEBI" id="CHEBI:15378"/>
        <dbReference type="ChEBI" id="CHEBI:58405"/>
        <dbReference type="ChEBI" id="CHEBI:60033"/>
        <dbReference type="ChEBI" id="CHEBI:78435"/>
        <dbReference type="EC" id="2.4.99.28"/>
    </reaction>
</comment>
<protein>
    <recommendedName>
        <fullName evidence="13">Glycosyl transferase family 51 domain-containing protein</fullName>
    </recommendedName>
</protein>
<evidence type="ECO:0000256" key="6">
    <source>
        <dbReference type="ARBA" id="ARBA00022960"/>
    </source>
</evidence>
<keyword evidence="7" id="KW-0573">Peptidoglycan synthesis</keyword>
<comment type="catalytic activity">
    <reaction evidence="10">
        <text>Preferential cleavage: (Ac)2-L-Lys-D-Ala-|-D-Ala. Also transpeptidation of peptidyl-alanyl moieties that are N-acyl substituents of D-alanine.</text>
        <dbReference type="EC" id="3.4.16.4"/>
    </reaction>
</comment>
<dbReference type="Proteomes" id="UP000634667">
    <property type="component" value="Unassembled WGS sequence"/>
</dbReference>
<keyword evidence="3" id="KW-1003">Cell membrane</keyword>
<accession>A0ABQ2WWV5</accession>
<sequence length="232" mass="26037">MYLKVSAKILLSSVLIVIVYLTIALTWASLSVEYLLTEEAIANEESILTIKQNDILLKIKDPTFYEHAGLDLSQGQGLTTITSSLARDIFLFRVKLPGIKGSFQSFYRGVFNCCKKIDLGRDMMALILNKNLTKELQLQLYVSSSYMGSYDGRQIRGLPAAAETYFNKPLAELSDDEFIALVAMLKAPNYFHPEKGAKHLESRIYKIKKILAGTCKPDGWFDTEYKHCTSGA</sequence>
<keyword evidence="12" id="KW-0812">Transmembrane</keyword>
<keyword evidence="12" id="KW-1133">Transmembrane helix</keyword>
<comment type="pathway">
    <text evidence="2">Cell wall biogenesis; peptidoglycan biosynthesis.</text>
</comment>
<gene>
    <name evidence="14" type="ORF">GCM10008111_31830</name>
</gene>
<evidence type="ECO:0000256" key="10">
    <source>
        <dbReference type="ARBA" id="ARBA00034000"/>
    </source>
</evidence>
<evidence type="ECO:0000256" key="3">
    <source>
        <dbReference type="ARBA" id="ARBA00022475"/>
    </source>
</evidence>
<evidence type="ECO:0000256" key="5">
    <source>
        <dbReference type="ARBA" id="ARBA00022679"/>
    </source>
</evidence>
<evidence type="ECO:0000256" key="4">
    <source>
        <dbReference type="ARBA" id="ARBA00022676"/>
    </source>
</evidence>
<feature type="transmembrane region" description="Helical" evidence="12">
    <location>
        <begin position="9"/>
        <end position="30"/>
    </location>
</feature>
<dbReference type="PANTHER" id="PTHR32282:SF11">
    <property type="entry name" value="PENICILLIN-BINDING PROTEIN 1B"/>
    <property type="match status" value="1"/>
</dbReference>
<evidence type="ECO:0000313" key="14">
    <source>
        <dbReference type="EMBL" id="GGW73523.1"/>
    </source>
</evidence>
<evidence type="ECO:0000256" key="7">
    <source>
        <dbReference type="ARBA" id="ARBA00022984"/>
    </source>
</evidence>
<name>A0ABQ2WWV5_9ALTE</name>
<keyword evidence="9" id="KW-0961">Cell wall biogenesis/degradation</keyword>
<reference evidence="15" key="1">
    <citation type="journal article" date="2019" name="Int. J. Syst. Evol. Microbiol.">
        <title>The Global Catalogue of Microorganisms (GCM) 10K type strain sequencing project: providing services to taxonomists for standard genome sequencing and annotation.</title>
        <authorList>
            <consortium name="The Broad Institute Genomics Platform"/>
            <consortium name="The Broad Institute Genome Sequencing Center for Infectious Disease"/>
            <person name="Wu L."/>
            <person name="Ma J."/>
        </authorList>
    </citation>
    <scope>NUCLEOTIDE SEQUENCE [LARGE SCALE GENOMIC DNA]</scope>
    <source>
        <strain evidence="15">KCTC 23723</strain>
    </source>
</reference>
<dbReference type="InterPro" id="IPR001264">
    <property type="entry name" value="Glyco_trans_51"/>
</dbReference>
<organism evidence="14 15">
    <name type="scientific">Alishewanella tabrizica</name>
    <dbReference type="NCBI Taxonomy" id="671278"/>
    <lineage>
        <taxon>Bacteria</taxon>
        <taxon>Pseudomonadati</taxon>
        <taxon>Pseudomonadota</taxon>
        <taxon>Gammaproteobacteria</taxon>
        <taxon>Alteromonadales</taxon>
        <taxon>Alteromonadaceae</taxon>
        <taxon>Alishewanella</taxon>
    </lineage>
</organism>
<keyword evidence="5" id="KW-0808">Transferase</keyword>
<dbReference type="Pfam" id="PF00912">
    <property type="entry name" value="Transgly"/>
    <property type="match status" value="1"/>
</dbReference>
<dbReference type="Gene3D" id="1.10.3810.10">
    <property type="entry name" value="Biosynthetic peptidoglycan transglycosylase-like"/>
    <property type="match status" value="1"/>
</dbReference>
<feature type="domain" description="Glycosyl transferase family 51" evidence="13">
    <location>
        <begin position="122"/>
        <end position="205"/>
    </location>
</feature>
<evidence type="ECO:0000256" key="8">
    <source>
        <dbReference type="ARBA" id="ARBA00023136"/>
    </source>
</evidence>
<proteinExistence type="predicted"/>
<dbReference type="RefSeq" id="WP_189484228.1">
    <property type="nucleotide sequence ID" value="NZ_BMYR01000022.1"/>
</dbReference>
<evidence type="ECO:0000259" key="13">
    <source>
        <dbReference type="Pfam" id="PF00912"/>
    </source>
</evidence>
<evidence type="ECO:0000256" key="1">
    <source>
        <dbReference type="ARBA" id="ARBA00004236"/>
    </source>
</evidence>
<dbReference type="PANTHER" id="PTHR32282">
    <property type="entry name" value="BINDING PROTEIN TRANSPEPTIDASE, PUTATIVE-RELATED"/>
    <property type="match status" value="1"/>
</dbReference>
<dbReference type="InterPro" id="IPR050396">
    <property type="entry name" value="Glycosyltr_51/Transpeptidase"/>
</dbReference>
<comment type="subcellular location">
    <subcellularLocation>
        <location evidence="1">Cell membrane</location>
    </subcellularLocation>
</comment>
<evidence type="ECO:0000313" key="15">
    <source>
        <dbReference type="Proteomes" id="UP000634667"/>
    </source>
</evidence>
<dbReference type="EMBL" id="BMYR01000022">
    <property type="protein sequence ID" value="GGW73523.1"/>
    <property type="molecule type" value="Genomic_DNA"/>
</dbReference>
<keyword evidence="4" id="KW-0328">Glycosyltransferase</keyword>
<dbReference type="InterPro" id="IPR023346">
    <property type="entry name" value="Lysozyme-like_dom_sf"/>
</dbReference>
<keyword evidence="6" id="KW-0133">Cell shape</keyword>
<evidence type="ECO:0000256" key="12">
    <source>
        <dbReference type="SAM" id="Phobius"/>
    </source>
</evidence>
<comment type="caution">
    <text evidence="14">The sequence shown here is derived from an EMBL/GenBank/DDBJ whole genome shotgun (WGS) entry which is preliminary data.</text>
</comment>